<dbReference type="AlphaFoldDB" id="A0A127M2A6"/>
<accession>A0A127M2A6</accession>
<dbReference type="STRING" id="1470434.AZF00_03165"/>
<evidence type="ECO:0000313" key="1">
    <source>
        <dbReference type="EMBL" id="AMO67362.1"/>
    </source>
</evidence>
<organism evidence="1 2">
    <name type="scientific">Zhongshania aliphaticivorans</name>
    <dbReference type="NCBI Taxonomy" id="1470434"/>
    <lineage>
        <taxon>Bacteria</taxon>
        <taxon>Pseudomonadati</taxon>
        <taxon>Pseudomonadota</taxon>
        <taxon>Gammaproteobacteria</taxon>
        <taxon>Cellvibrionales</taxon>
        <taxon>Spongiibacteraceae</taxon>
        <taxon>Zhongshania</taxon>
    </lineage>
</organism>
<dbReference type="Proteomes" id="UP000074119">
    <property type="component" value="Chromosome"/>
</dbReference>
<dbReference type="KEGG" id="zal:AZF00_03165"/>
<reference evidence="1 2" key="1">
    <citation type="submission" date="2015-12" db="EMBL/GenBank/DDBJ databases">
        <authorList>
            <person name="Shamseldin A."/>
            <person name="Moawad H."/>
            <person name="Abd El-Rahim W.M."/>
            <person name="Sadowsky M.J."/>
        </authorList>
    </citation>
    <scope>NUCLEOTIDE SEQUENCE [LARGE SCALE GENOMIC DNA]</scope>
    <source>
        <strain evidence="1 2">SM2</strain>
    </source>
</reference>
<sequence>MPKLLIYNRQLRHVLNDPFGFRIKARDALAGVWVLDKTLAVPDQAANIKLVIENAGAAISIAVDRTLGPAFTAGARDATFIQ</sequence>
<name>A0A127M2A6_9GAMM</name>
<dbReference type="EMBL" id="CP014544">
    <property type="protein sequence ID" value="AMO67362.1"/>
    <property type="molecule type" value="Genomic_DNA"/>
</dbReference>
<protein>
    <submittedName>
        <fullName evidence="1">Uncharacterized protein</fullName>
    </submittedName>
</protein>
<evidence type="ECO:0000313" key="2">
    <source>
        <dbReference type="Proteomes" id="UP000074119"/>
    </source>
</evidence>
<proteinExistence type="predicted"/>
<gene>
    <name evidence="1" type="ORF">AZF00_03165</name>
</gene>